<proteinExistence type="predicted"/>
<dbReference type="AlphaFoldDB" id="A0A830HN04"/>
<evidence type="ECO:0000313" key="2">
    <source>
        <dbReference type="EMBL" id="GHP08282.1"/>
    </source>
</evidence>
<dbReference type="EMBL" id="BNJQ01000020">
    <property type="protein sequence ID" value="GHP08282.1"/>
    <property type="molecule type" value="Genomic_DNA"/>
</dbReference>
<dbReference type="PANTHER" id="PTHR31377:SF0">
    <property type="entry name" value="AGMATINE DEIMINASE-RELATED"/>
    <property type="match status" value="1"/>
</dbReference>
<evidence type="ECO:0000313" key="3">
    <source>
        <dbReference type="Proteomes" id="UP000660262"/>
    </source>
</evidence>
<dbReference type="Pfam" id="PF04371">
    <property type="entry name" value="PAD_porph"/>
    <property type="match status" value="1"/>
</dbReference>
<dbReference type="OrthoDB" id="544103at2759"/>
<dbReference type="GO" id="GO:0004668">
    <property type="term" value="F:protein-arginine deiminase activity"/>
    <property type="evidence" value="ECO:0007669"/>
    <property type="project" value="InterPro"/>
</dbReference>
<sequence length="367" mass="39850">MGSMMASDFVPHARVYVAWPERTDTWRDNAMPAQLAFAKLVAVLARYEHVTLLVSPEQKDNASMMIRRSLTSRSDDDGDLREISMLTLPLDDAWVRDTGPTFITDKETNKLVQAVDWTFNAWGSTCFQEYENDDAVAARVAEHARVACARSDVVMEGGALCCDGEGTLLVTEECLLCANRNPSLSKAQIEGNLKTTLGVSTVIWLPYGLHGDTDTNGHVDNVACFAAPGKVLLAWEEDANDPQHARSLANLEALASARDARGRELDVIKVHQPPPIVRRADEAEGVVTSLEAKARPEGERLAASYINFYIGNGVIVAPSFENEHADASAHAILADAFPARDVVGLPAREFLLGGGGIHCVTLGEPER</sequence>
<keyword evidence="3" id="KW-1185">Reference proteome</keyword>
<dbReference type="PANTHER" id="PTHR31377">
    <property type="entry name" value="AGMATINE DEIMINASE-RELATED"/>
    <property type="match status" value="1"/>
</dbReference>
<reference evidence="2" key="1">
    <citation type="submission" date="2020-10" db="EMBL/GenBank/DDBJ databases">
        <title>Unveiling of a novel bifunctional photoreceptor, Dualchrome1, isolated from a cosmopolitan green alga.</title>
        <authorList>
            <person name="Suzuki S."/>
            <person name="Kawachi M."/>
        </authorList>
    </citation>
    <scope>NUCLEOTIDE SEQUENCE</scope>
    <source>
        <strain evidence="2">NIES 2893</strain>
    </source>
</reference>
<comment type="caution">
    <text evidence="2">The sequence shown here is derived from an EMBL/GenBank/DDBJ whole genome shotgun (WGS) entry which is preliminary data.</text>
</comment>
<dbReference type="Gene3D" id="3.75.10.10">
    <property type="entry name" value="L-arginine/glycine Amidinotransferase, Chain A"/>
    <property type="match status" value="1"/>
</dbReference>
<dbReference type="Proteomes" id="UP000660262">
    <property type="component" value="Unassembled WGS sequence"/>
</dbReference>
<organism evidence="2 3">
    <name type="scientific">Pycnococcus provasolii</name>
    <dbReference type="NCBI Taxonomy" id="41880"/>
    <lineage>
        <taxon>Eukaryota</taxon>
        <taxon>Viridiplantae</taxon>
        <taxon>Chlorophyta</taxon>
        <taxon>Pseudoscourfieldiophyceae</taxon>
        <taxon>Pseudoscourfieldiales</taxon>
        <taxon>Pycnococcaceae</taxon>
        <taxon>Pycnococcus</taxon>
    </lineage>
</organism>
<evidence type="ECO:0008006" key="4">
    <source>
        <dbReference type="Google" id="ProtNLM"/>
    </source>
</evidence>
<name>A0A830HN04_9CHLO</name>
<dbReference type="InterPro" id="IPR007466">
    <property type="entry name" value="Peptidyl-Arg-deiminase_porph"/>
</dbReference>
<dbReference type="GO" id="GO:0009446">
    <property type="term" value="P:putrescine biosynthetic process"/>
    <property type="evidence" value="ECO:0007669"/>
    <property type="project" value="InterPro"/>
</dbReference>
<accession>A0A830HN04</accession>
<evidence type="ECO:0000256" key="1">
    <source>
        <dbReference type="ARBA" id="ARBA00022801"/>
    </source>
</evidence>
<dbReference type="NCBIfam" id="TIGR03380">
    <property type="entry name" value="agmatine_aguA"/>
    <property type="match status" value="1"/>
</dbReference>
<gene>
    <name evidence="2" type="ORF">PPROV_000702300</name>
</gene>
<dbReference type="GO" id="GO:0047632">
    <property type="term" value="F:agmatine deiminase activity"/>
    <property type="evidence" value="ECO:0007669"/>
    <property type="project" value="InterPro"/>
</dbReference>
<dbReference type="InterPro" id="IPR017754">
    <property type="entry name" value="Agmatine_deiminase"/>
</dbReference>
<protein>
    <recommendedName>
        <fullName evidence="4">Agmatine deiminase</fullName>
    </recommendedName>
</protein>
<dbReference type="SUPFAM" id="SSF55909">
    <property type="entry name" value="Pentein"/>
    <property type="match status" value="1"/>
</dbReference>
<keyword evidence="1" id="KW-0378">Hydrolase</keyword>